<dbReference type="Proteomes" id="UP000220034">
    <property type="component" value="Unassembled WGS sequence"/>
</dbReference>
<keyword evidence="2" id="KW-0812">Transmembrane</keyword>
<proteinExistence type="predicted"/>
<protein>
    <submittedName>
        <fullName evidence="4">Membrane-anchored ribosome-binding protein, inhibits growth in stationary phase, ElaB/YqjD/DUF883 family</fullName>
    </submittedName>
</protein>
<keyword evidence="2" id="KW-0472">Membrane</keyword>
<keyword evidence="1" id="KW-0175">Coiled coil</keyword>
<name>A0A2C9CN71_9RHOB</name>
<dbReference type="InterPro" id="IPR043605">
    <property type="entry name" value="DUF883_C"/>
</dbReference>
<keyword evidence="2" id="KW-1133">Transmembrane helix</keyword>
<dbReference type="AlphaFoldDB" id="A0A2C9CN71"/>
<accession>A0A2C9CN71</accession>
<gene>
    <name evidence="4" type="ORF">SAMN06273572_101824</name>
</gene>
<keyword evidence="5" id="KW-1185">Reference proteome</keyword>
<dbReference type="RefSeq" id="WP_097928514.1">
    <property type="nucleotide sequence ID" value="NZ_OCTN01000001.1"/>
</dbReference>
<feature type="coiled-coil region" evidence="1">
    <location>
        <begin position="13"/>
        <end position="40"/>
    </location>
</feature>
<evidence type="ECO:0000259" key="3">
    <source>
        <dbReference type="Pfam" id="PF19029"/>
    </source>
</evidence>
<dbReference type="OrthoDB" id="8373403at2"/>
<evidence type="ECO:0000313" key="4">
    <source>
        <dbReference type="EMBL" id="SOH92971.1"/>
    </source>
</evidence>
<evidence type="ECO:0000256" key="2">
    <source>
        <dbReference type="SAM" id="Phobius"/>
    </source>
</evidence>
<dbReference type="EMBL" id="OCTN01000001">
    <property type="protein sequence ID" value="SOH92971.1"/>
    <property type="molecule type" value="Genomic_DNA"/>
</dbReference>
<evidence type="ECO:0000256" key="1">
    <source>
        <dbReference type="SAM" id="Coils"/>
    </source>
</evidence>
<feature type="transmembrane region" description="Helical" evidence="2">
    <location>
        <begin position="87"/>
        <end position="105"/>
    </location>
</feature>
<reference evidence="5" key="1">
    <citation type="submission" date="2017-09" db="EMBL/GenBank/DDBJ databases">
        <authorList>
            <person name="Varghese N."/>
            <person name="Submissions S."/>
        </authorList>
    </citation>
    <scope>NUCLEOTIDE SEQUENCE [LARGE SCALE GENOMIC DNA]</scope>
    <source>
        <strain evidence="5">C7</strain>
    </source>
</reference>
<evidence type="ECO:0000313" key="5">
    <source>
        <dbReference type="Proteomes" id="UP000220034"/>
    </source>
</evidence>
<organism evidence="4 5">
    <name type="scientific">Pontivivens marinum</name>
    <dbReference type="NCBI Taxonomy" id="1690039"/>
    <lineage>
        <taxon>Bacteria</taxon>
        <taxon>Pseudomonadati</taxon>
        <taxon>Pseudomonadota</taxon>
        <taxon>Alphaproteobacteria</taxon>
        <taxon>Rhodobacterales</taxon>
        <taxon>Paracoccaceae</taxon>
        <taxon>Pontivivens</taxon>
    </lineage>
</organism>
<feature type="domain" description="DUF883" evidence="3">
    <location>
        <begin position="78"/>
        <end position="107"/>
    </location>
</feature>
<sequence>MAQATTKPTEATTAELQQQVEALKADIAALTDTMTSLGKQKVSATKGEVEQQAAALRARGKDAMDYAGSEVERLSGEAERTVRERPMTSLAVAAGVGVLFGLLTARK</sequence>
<dbReference type="Pfam" id="PF19029">
    <property type="entry name" value="DUF883_C"/>
    <property type="match status" value="1"/>
</dbReference>